<dbReference type="PANTHER" id="PTHR25462:SF296">
    <property type="entry name" value="MEIOTIC P26, ISOFORM F"/>
    <property type="match status" value="1"/>
</dbReference>
<dbReference type="SUPFAM" id="SSF101898">
    <property type="entry name" value="NHL repeat"/>
    <property type="match status" value="1"/>
</dbReference>
<dbReference type="InterPro" id="IPR000315">
    <property type="entry name" value="Znf_B-box"/>
</dbReference>
<comment type="caution">
    <text evidence="3">The sequence shown here is derived from an EMBL/GenBank/DDBJ whole genome shotgun (WGS) entry which is preliminary data.</text>
</comment>
<keyword evidence="4" id="KW-1185">Reference proteome</keyword>
<dbReference type="EMBL" id="VSWD01000140">
    <property type="protein sequence ID" value="KAK3082546.1"/>
    <property type="molecule type" value="Genomic_DNA"/>
</dbReference>
<evidence type="ECO:0000259" key="2">
    <source>
        <dbReference type="PROSITE" id="PS50119"/>
    </source>
</evidence>
<protein>
    <recommendedName>
        <fullName evidence="2">B box-type domain-containing protein</fullName>
    </recommendedName>
</protein>
<sequence length="488" mass="56317">MATSLYKAQFDLKICENHDKKELHAYCKTCDKKVCTTCIKEEHSSHDWETITDILREKKHSLPEECKEIRAEKLPGLKKELNRFERKIQEEDTRFDKNKSILNGSRQRYIDGINKLFDDKIHVCQQKSEAAKQRHKDKHEGLKQKVEYLDMATTALDKDINTLPDHDILDMEKEMRDGLEKALSYSADKYTSTTVFVPGQMDVKALENMIGEIHSMSVVEMNEIDRYSDVIWSVKPVSETNTWVCFSDDNHPKLLDRSGEELKVMKTHGRDLITSRSEDIVLSEGEKGIISILTQDEKTITTFDTKPLYPTFISKTENDDILVTLVDGDHYNLVPTSRRIVQRMTLTGKVLHTYEFREDGKTRLFTCPIKTAENKNKDVCVINWLSSESGELVVLLKDGRVKFTYRGVGLEPKKFLPYDVECDVKCRILLTELHSRAIHILSSEGMYLCKLCQYEQLLPTGISIYGDNLWCGFLDGKVKVYKYTCIHS</sequence>
<reference evidence="3" key="1">
    <citation type="submission" date="2019-08" db="EMBL/GenBank/DDBJ databases">
        <title>The improved chromosome-level genome for the pearl oyster Pinctada fucata martensii using PacBio sequencing and Hi-C.</title>
        <authorList>
            <person name="Zheng Z."/>
        </authorList>
    </citation>
    <scope>NUCLEOTIDE SEQUENCE</scope>
    <source>
        <strain evidence="3">ZZ-2019</strain>
        <tissue evidence="3">Adductor muscle</tissue>
    </source>
</reference>
<dbReference type="SMART" id="SM00336">
    <property type="entry name" value="BBOX"/>
    <property type="match status" value="1"/>
</dbReference>
<keyword evidence="1" id="KW-0479">Metal-binding</keyword>
<dbReference type="Proteomes" id="UP001186944">
    <property type="component" value="Unassembled WGS sequence"/>
</dbReference>
<dbReference type="SUPFAM" id="SSF57845">
    <property type="entry name" value="B-box zinc-binding domain"/>
    <property type="match status" value="1"/>
</dbReference>
<accession>A0AA89BK91</accession>
<evidence type="ECO:0000313" key="3">
    <source>
        <dbReference type="EMBL" id="KAK3082546.1"/>
    </source>
</evidence>
<dbReference type="AlphaFoldDB" id="A0AA89BK91"/>
<evidence type="ECO:0000256" key="1">
    <source>
        <dbReference type="PROSITE-ProRule" id="PRU00024"/>
    </source>
</evidence>
<evidence type="ECO:0000313" key="4">
    <source>
        <dbReference type="Proteomes" id="UP001186944"/>
    </source>
</evidence>
<dbReference type="InterPro" id="IPR047153">
    <property type="entry name" value="TRIM45/56/19-like"/>
</dbReference>
<organism evidence="3 4">
    <name type="scientific">Pinctada imbricata</name>
    <name type="common">Atlantic pearl-oyster</name>
    <name type="synonym">Pinctada martensii</name>
    <dbReference type="NCBI Taxonomy" id="66713"/>
    <lineage>
        <taxon>Eukaryota</taxon>
        <taxon>Metazoa</taxon>
        <taxon>Spiralia</taxon>
        <taxon>Lophotrochozoa</taxon>
        <taxon>Mollusca</taxon>
        <taxon>Bivalvia</taxon>
        <taxon>Autobranchia</taxon>
        <taxon>Pteriomorphia</taxon>
        <taxon>Pterioida</taxon>
        <taxon>Pterioidea</taxon>
        <taxon>Pteriidae</taxon>
        <taxon>Pinctada</taxon>
    </lineage>
</organism>
<gene>
    <name evidence="3" type="ORF">FSP39_021258</name>
</gene>
<keyword evidence="1" id="KW-0862">Zinc</keyword>
<proteinExistence type="predicted"/>
<feature type="domain" description="B box-type" evidence="2">
    <location>
        <begin position="10"/>
        <end position="51"/>
    </location>
</feature>
<dbReference type="Pfam" id="PF00643">
    <property type="entry name" value="zf-B_box"/>
    <property type="match status" value="1"/>
</dbReference>
<dbReference type="PANTHER" id="PTHR25462">
    <property type="entry name" value="BONUS, ISOFORM C-RELATED"/>
    <property type="match status" value="1"/>
</dbReference>
<name>A0AA89BK91_PINIB</name>
<dbReference type="GO" id="GO:0008270">
    <property type="term" value="F:zinc ion binding"/>
    <property type="evidence" value="ECO:0007669"/>
    <property type="project" value="UniProtKB-KW"/>
</dbReference>
<dbReference type="PROSITE" id="PS50119">
    <property type="entry name" value="ZF_BBOX"/>
    <property type="match status" value="1"/>
</dbReference>
<keyword evidence="1" id="KW-0863">Zinc-finger</keyword>
<dbReference type="Gene3D" id="3.30.160.60">
    <property type="entry name" value="Classic Zinc Finger"/>
    <property type="match status" value="1"/>
</dbReference>